<feature type="domain" description="FCP1 homology" evidence="8">
    <location>
        <begin position="87"/>
        <end position="256"/>
    </location>
</feature>
<evidence type="ECO:0000256" key="2">
    <source>
        <dbReference type="ARBA" id="ARBA00022801"/>
    </source>
</evidence>
<evidence type="ECO:0000256" key="4">
    <source>
        <dbReference type="ARBA" id="ARBA00047761"/>
    </source>
</evidence>
<comment type="function">
    <text evidence="6">This promotes the activity of RNA polymerase II.</text>
</comment>
<dbReference type="InterPro" id="IPR023214">
    <property type="entry name" value="HAD_sf"/>
</dbReference>
<proteinExistence type="predicted"/>
<dbReference type="OMA" id="PQGENPM"/>
<name>V4LVR1_EUTSA</name>
<dbReference type="PROSITE" id="PS50969">
    <property type="entry name" value="FCP1"/>
    <property type="match status" value="1"/>
</dbReference>
<evidence type="ECO:0000313" key="9">
    <source>
        <dbReference type="EMBL" id="ESQ47934.1"/>
    </source>
</evidence>
<dbReference type="InterPro" id="IPR011947">
    <property type="entry name" value="FCP1_euk"/>
</dbReference>
<sequence>MFAVENLSLKPEGAKRQKIEPEIDGSSSSSSSSSCGHWYVLHGVCTGCESTVEKRQGRAFDYLCDGLQLSHEAVALTKHHITRFSCLNEKKLHLVLDLDHTLIHTVRVSKLSESDKYLLEETTRRQDLWKIKLQGDDLIEYLLKLRPFVRGFLEEANEMFTMHAYTMGTRVYAKAILEVLDPKQIYFGERLITRDESPYMKTLDLVLADERGVVIVDDNPDVWIDHKINLVEISGYYYFRMNNKQHSKPCKKIDESESDGGLANVLKLLKEVHFGFFRVDDELESKDVRLLLQEIEFNRLNHYLQ</sequence>
<comment type="catalytic activity">
    <reaction evidence="5 6">
        <text>O-phospho-L-threonyl-[protein] + H2O = L-threonyl-[protein] + phosphate</text>
        <dbReference type="Rhea" id="RHEA:47004"/>
        <dbReference type="Rhea" id="RHEA-COMP:11060"/>
        <dbReference type="Rhea" id="RHEA-COMP:11605"/>
        <dbReference type="ChEBI" id="CHEBI:15377"/>
        <dbReference type="ChEBI" id="CHEBI:30013"/>
        <dbReference type="ChEBI" id="CHEBI:43474"/>
        <dbReference type="ChEBI" id="CHEBI:61977"/>
        <dbReference type="EC" id="3.1.3.16"/>
    </reaction>
</comment>
<dbReference type="InterPro" id="IPR004274">
    <property type="entry name" value="FCP1_dom"/>
</dbReference>
<accession>V4LVR1</accession>
<dbReference type="eggNOG" id="KOG0323">
    <property type="taxonomic scope" value="Eukaryota"/>
</dbReference>
<dbReference type="NCBIfam" id="TIGR02250">
    <property type="entry name" value="FCP1_euk"/>
    <property type="match status" value="1"/>
</dbReference>
<dbReference type="EC" id="3.1.3.16" evidence="6"/>
<evidence type="ECO:0000256" key="7">
    <source>
        <dbReference type="SAM" id="MobiDB-lite"/>
    </source>
</evidence>
<dbReference type="Gene3D" id="3.40.50.1000">
    <property type="entry name" value="HAD superfamily/HAD-like"/>
    <property type="match status" value="1"/>
</dbReference>
<dbReference type="SMART" id="SM00577">
    <property type="entry name" value="CPDc"/>
    <property type="match status" value="1"/>
</dbReference>
<dbReference type="Pfam" id="PF03031">
    <property type="entry name" value="NIF"/>
    <property type="match status" value="1"/>
</dbReference>
<dbReference type="PANTHER" id="PTHR23081">
    <property type="entry name" value="RNA POLYMERASE II CTD PHOSPHATASE"/>
    <property type="match status" value="1"/>
</dbReference>
<dbReference type="STRING" id="72664.V4LVR1"/>
<protein>
    <recommendedName>
        <fullName evidence="6">RNA polymerase II C-terminal domain phosphatase-like</fullName>
        <ecNumber evidence="6">3.1.3.16</ecNumber>
    </recommendedName>
</protein>
<dbReference type="SUPFAM" id="SSF56784">
    <property type="entry name" value="HAD-like"/>
    <property type="match status" value="1"/>
</dbReference>
<evidence type="ECO:0000259" key="8">
    <source>
        <dbReference type="PROSITE" id="PS50969"/>
    </source>
</evidence>
<dbReference type="CDD" id="cd07521">
    <property type="entry name" value="HAD_FCP1-like"/>
    <property type="match status" value="1"/>
</dbReference>
<comment type="subcellular location">
    <subcellularLocation>
        <location evidence="1 6">Nucleus</location>
    </subcellularLocation>
</comment>
<evidence type="ECO:0000256" key="6">
    <source>
        <dbReference type="RuleBase" id="RU366066"/>
    </source>
</evidence>
<organism evidence="9 10">
    <name type="scientific">Eutrema salsugineum</name>
    <name type="common">Saltwater cress</name>
    <name type="synonym">Sisymbrium salsugineum</name>
    <dbReference type="NCBI Taxonomy" id="72664"/>
    <lineage>
        <taxon>Eukaryota</taxon>
        <taxon>Viridiplantae</taxon>
        <taxon>Streptophyta</taxon>
        <taxon>Embryophyta</taxon>
        <taxon>Tracheophyta</taxon>
        <taxon>Spermatophyta</taxon>
        <taxon>Magnoliopsida</taxon>
        <taxon>eudicotyledons</taxon>
        <taxon>Gunneridae</taxon>
        <taxon>Pentapetalae</taxon>
        <taxon>rosids</taxon>
        <taxon>malvids</taxon>
        <taxon>Brassicales</taxon>
        <taxon>Brassicaceae</taxon>
        <taxon>Eutremeae</taxon>
        <taxon>Eutrema</taxon>
    </lineage>
</organism>
<keyword evidence="2 6" id="KW-0378">Hydrolase</keyword>
<dbReference type="InterPro" id="IPR039189">
    <property type="entry name" value="Fcp1"/>
</dbReference>
<dbReference type="GO" id="GO:0008420">
    <property type="term" value="F:RNA polymerase II CTD heptapeptide repeat phosphatase activity"/>
    <property type="evidence" value="ECO:0007669"/>
    <property type="project" value="UniProtKB-UniRule"/>
</dbReference>
<evidence type="ECO:0000313" key="10">
    <source>
        <dbReference type="Proteomes" id="UP000030689"/>
    </source>
</evidence>
<reference evidence="9 10" key="1">
    <citation type="journal article" date="2013" name="Front. Plant Sci.">
        <title>The Reference Genome of the Halophytic Plant Eutrema salsugineum.</title>
        <authorList>
            <person name="Yang R."/>
            <person name="Jarvis D.E."/>
            <person name="Chen H."/>
            <person name="Beilstein M.A."/>
            <person name="Grimwood J."/>
            <person name="Jenkins J."/>
            <person name="Shu S."/>
            <person name="Prochnik S."/>
            <person name="Xin M."/>
            <person name="Ma C."/>
            <person name="Schmutz J."/>
            <person name="Wing R.A."/>
            <person name="Mitchell-Olds T."/>
            <person name="Schumaker K.S."/>
            <person name="Wang X."/>
        </authorList>
    </citation>
    <scope>NUCLEOTIDE SEQUENCE [LARGE SCALE GENOMIC DNA]</scope>
</reference>
<evidence type="ECO:0000256" key="5">
    <source>
        <dbReference type="ARBA" id="ARBA00048336"/>
    </source>
</evidence>
<keyword evidence="3 6" id="KW-0539">Nucleus</keyword>
<feature type="region of interest" description="Disordered" evidence="7">
    <location>
        <begin position="15"/>
        <end position="34"/>
    </location>
</feature>
<evidence type="ECO:0000256" key="1">
    <source>
        <dbReference type="ARBA" id="ARBA00004123"/>
    </source>
</evidence>
<dbReference type="GO" id="GO:0005634">
    <property type="term" value="C:nucleus"/>
    <property type="evidence" value="ECO:0007669"/>
    <property type="project" value="UniProtKB-SubCell"/>
</dbReference>
<dbReference type="KEGG" id="eus:EUTSA_v10021915mg"/>
<evidence type="ECO:0000256" key="3">
    <source>
        <dbReference type="ARBA" id="ARBA00023242"/>
    </source>
</evidence>
<dbReference type="AlphaFoldDB" id="V4LVR1"/>
<dbReference type="Gramene" id="ESQ47934">
    <property type="protein sequence ID" value="ESQ47934"/>
    <property type="gene ID" value="EUTSA_v10021915mg"/>
</dbReference>
<comment type="catalytic activity">
    <reaction evidence="4 6">
        <text>O-phospho-L-seryl-[protein] + H2O = L-seryl-[protein] + phosphate</text>
        <dbReference type="Rhea" id="RHEA:20629"/>
        <dbReference type="Rhea" id="RHEA-COMP:9863"/>
        <dbReference type="Rhea" id="RHEA-COMP:11604"/>
        <dbReference type="ChEBI" id="CHEBI:15377"/>
        <dbReference type="ChEBI" id="CHEBI:29999"/>
        <dbReference type="ChEBI" id="CHEBI:43474"/>
        <dbReference type="ChEBI" id="CHEBI:83421"/>
        <dbReference type="EC" id="3.1.3.16"/>
    </reaction>
</comment>
<dbReference type="PANTHER" id="PTHR23081:SF21">
    <property type="entry name" value="RNA POLYMERASE II C-TERMINAL DOMAIN PHOSPHATASE-LIKE-RELATED"/>
    <property type="match status" value="1"/>
</dbReference>
<keyword evidence="10" id="KW-1185">Reference proteome</keyword>
<dbReference type="EMBL" id="KI517408">
    <property type="protein sequence ID" value="ESQ47934.1"/>
    <property type="molecule type" value="Genomic_DNA"/>
</dbReference>
<dbReference type="InterPro" id="IPR036412">
    <property type="entry name" value="HAD-like_sf"/>
</dbReference>
<gene>
    <name evidence="9" type="ORF">EUTSA_v10021915mg</name>
</gene>
<dbReference type="OrthoDB" id="10249888at2759"/>
<dbReference type="Proteomes" id="UP000030689">
    <property type="component" value="Unassembled WGS sequence"/>
</dbReference>